<organism evidence="19 20">
    <name type="scientific">Eleutherodactylus coqui</name>
    <name type="common">Puerto Rican coqui</name>
    <dbReference type="NCBI Taxonomy" id="57060"/>
    <lineage>
        <taxon>Eukaryota</taxon>
        <taxon>Metazoa</taxon>
        <taxon>Chordata</taxon>
        <taxon>Craniata</taxon>
        <taxon>Vertebrata</taxon>
        <taxon>Euteleostomi</taxon>
        <taxon>Amphibia</taxon>
        <taxon>Batrachia</taxon>
        <taxon>Anura</taxon>
        <taxon>Neobatrachia</taxon>
        <taxon>Hyloidea</taxon>
        <taxon>Eleutherodactylidae</taxon>
        <taxon>Eleutherodactylinae</taxon>
        <taxon>Eleutherodactylus</taxon>
        <taxon>Eleutherodactylus</taxon>
    </lineage>
</organism>
<keyword evidence="20" id="KW-1185">Reference proteome</keyword>
<dbReference type="InterPro" id="IPR038319">
    <property type="entry name" value="Serine_rich_sf"/>
</dbReference>
<dbReference type="InterPro" id="IPR037362">
    <property type="entry name" value="CAS_fam"/>
</dbReference>
<proteinExistence type="inferred from homology"/>
<keyword evidence="5 16" id="KW-0728">SH3 domain</keyword>
<evidence type="ECO:0000256" key="12">
    <source>
        <dbReference type="ARBA" id="ARBA00023273"/>
    </source>
</evidence>
<feature type="compositionally biased region" description="Low complexity" evidence="17">
    <location>
        <begin position="538"/>
        <end position="564"/>
    </location>
</feature>
<sequence length="990" mass="110596">MAIIARLKPGLDTTIIFQRLSSDNRCVPFKRKVIAQTLSDHFMLRVGEAEDKRGRLSSASSYSLHGAPGCYTAERSERGMRKTSGVAPLVFCIQLFSARNAQLLYSQALQVGDAEDKRGQISFASSCSLFGARGCYTAERSEHREAEDKRGQISFASSCSLFGAPGCYTAERSEHREAEDNSAACSAERGVQIRRLTDVDGLTPGSRAAADMKYKNLMARAMYDNVPECAEELSFRKGDILTVIEQNTGGLEGWWLCSLHGRQGIAPGNRLKLLIGPVMDTSKHDLPKQEASPQSCYQHQTYQVPQSSFQDSVYQVPSSHSSSVMFKAYRGHDLEDLKQASQFVESIDCSPGAKVITPVRMGQAYSYESSPKWQANVYDTPPTRPHGVYDVPPAAKNNMYLGPAREQGIYDVPPPQAVYNILPSAKDKAYDFPSSVKIRQEATYDTLPPSSKTCLEQCKKMNGVSQLHPEVTSRKGSVYDFPRNQLCQTASDDYDFPRGIHTSDAGSDDQEGIYDFPPQVQQDCKRTQDVTDGVNRLSFSSTGSTRSNMSTSSTTSKESSVASSPCQDKKLLMDPDSAIEELLRLQQMVETSVSKLLTFVNVEWRSYAFMERHINEIHSAVDKVQQCLCDFLQFSKGATVNASFLSEPSLYNKMKRELQRLNDSHQILGQTSQDLNNCNWSLNVLSSSKATNKCDSLERFVMVARTIVDDAKQLTTTISVNAQLLFKQAGLPNQKPSETMNGNSEFMYNKSQIIQAESVQPLIQMGKEPHPNFKSREGSIRSWMDDYDYVHLQGKEEFERHQRELLEKENIMKQGKPQLEQHQLNQFQQLEREITAPMENDLSKWKSPRSLENSTLTPQDKQLLSFYSDQCETLFISLLNSIDAFFSCVGAAQPPRIFVAHSKFVILSAHKLVFIGDTLSRQVSTTDICHRLMNSSNLLCELLKNIVIATKFAALKYPSAASLQEMVDRVADLANQAQLFKLSVAQMASL</sequence>
<comment type="caution">
    <text evidence="19">The sequence shown here is derived from an EMBL/GenBank/DDBJ whole genome shotgun (WGS) entry which is preliminary data.</text>
</comment>
<keyword evidence="7" id="KW-0597">Phosphoprotein</keyword>
<keyword evidence="9" id="KW-0965">Cell junction</keyword>
<keyword evidence="6" id="KW-0963">Cytoplasm</keyword>
<dbReference type="GO" id="GO:0005737">
    <property type="term" value="C:cytoplasm"/>
    <property type="evidence" value="ECO:0007669"/>
    <property type="project" value="UniProtKB-SubCell"/>
</dbReference>
<dbReference type="GO" id="GO:0007169">
    <property type="term" value="P:cell surface receptor protein tyrosine kinase signaling pathway"/>
    <property type="evidence" value="ECO:0007669"/>
    <property type="project" value="TreeGrafter"/>
</dbReference>
<feature type="domain" description="SH3" evidence="18">
    <location>
        <begin position="214"/>
        <end position="276"/>
    </location>
</feature>
<dbReference type="FunFam" id="2.30.30.40:FF:000009">
    <property type="entry name" value="Breast cancer anti-estrogen resistance 1"/>
    <property type="match status" value="1"/>
</dbReference>
<dbReference type="OrthoDB" id="5983572at2759"/>
<dbReference type="Pfam" id="PF14604">
    <property type="entry name" value="SH3_9"/>
    <property type="match status" value="1"/>
</dbReference>
<dbReference type="CDD" id="cd12002">
    <property type="entry name" value="SH3_NEDD9"/>
    <property type="match status" value="1"/>
</dbReference>
<dbReference type="Pfam" id="PF12026">
    <property type="entry name" value="CAS_C"/>
    <property type="match status" value="1"/>
</dbReference>
<comment type="subcellular location">
    <subcellularLocation>
        <location evidence="1">Cell junction</location>
        <location evidence="1">Focal adhesion</location>
    </subcellularLocation>
    <subcellularLocation>
        <location evidence="2">Cell projection</location>
        <location evidence="2">Axon</location>
    </subcellularLocation>
    <subcellularLocation>
        <location evidence="3">Cytoplasm</location>
    </subcellularLocation>
</comment>
<dbReference type="EMBL" id="WNTK01000008">
    <property type="protein sequence ID" value="KAG9479251.1"/>
    <property type="molecule type" value="Genomic_DNA"/>
</dbReference>
<dbReference type="SMART" id="SM00326">
    <property type="entry name" value="SH3"/>
    <property type="match status" value="1"/>
</dbReference>
<evidence type="ECO:0000256" key="10">
    <source>
        <dbReference type="ARBA" id="ARBA00022990"/>
    </source>
</evidence>
<dbReference type="GO" id="GO:0005925">
    <property type="term" value="C:focal adhesion"/>
    <property type="evidence" value="ECO:0007669"/>
    <property type="project" value="UniProtKB-SubCell"/>
</dbReference>
<dbReference type="PANTHER" id="PTHR10654">
    <property type="entry name" value="CAS SCAFFOLDING PROTEIN"/>
    <property type="match status" value="1"/>
</dbReference>
<evidence type="ECO:0000256" key="8">
    <source>
        <dbReference type="ARBA" id="ARBA00022889"/>
    </source>
</evidence>
<dbReference type="Proteomes" id="UP000770717">
    <property type="component" value="Unassembled WGS sequence"/>
</dbReference>
<dbReference type="InterPro" id="IPR035746">
    <property type="entry name" value="NEDD9_SH3"/>
</dbReference>
<reference evidence="19" key="1">
    <citation type="thesis" date="2020" institute="ProQuest LLC" country="789 East Eisenhower Parkway, Ann Arbor, MI, USA">
        <title>Comparative Genomics and Chromosome Evolution.</title>
        <authorList>
            <person name="Mudd A.B."/>
        </authorList>
    </citation>
    <scope>NUCLEOTIDE SEQUENCE</scope>
    <source>
        <strain evidence="19">HN-11 Male</strain>
        <tissue evidence="19">Kidney and liver</tissue>
    </source>
</reference>
<keyword evidence="11" id="KW-0729">SH3-binding</keyword>
<name>A0A8J6F2B0_ELECQ</name>
<feature type="region of interest" description="Disordered" evidence="17">
    <location>
        <begin position="490"/>
        <end position="569"/>
    </location>
</feature>
<dbReference type="GO" id="GO:0016477">
    <property type="term" value="P:cell migration"/>
    <property type="evidence" value="ECO:0007669"/>
    <property type="project" value="UniProtKB-ARBA"/>
</dbReference>
<gene>
    <name evidence="19" type="ORF">GDO78_012758</name>
</gene>
<protein>
    <recommendedName>
        <fullName evidence="13">Breast cancer anti-estrogen resistance protein 1</fullName>
    </recommendedName>
    <alternativeName>
        <fullName evidence="14">CRK-associated substrate</fullName>
    </alternativeName>
    <alternativeName>
        <fullName evidence="15">p130cas</fullName>
    </alternativeName>
</protein>
<evidence type="ECO:0000256" key="13">
    <source>
        <dbReference type="ARBA" id="ARBA00072413"/>
    </source>
</evidence>
<dbReference type="InterPro" id="IPR001452">
    <property type="entry name" value="SH3_domain"/>
</dbReference>
<dbReference type="PANTHER" id="PTHR10654:SF20">
    <property type="entry name" value="ENHANCER OF FILAMENTATION 1"/>
    <property type="match status" value="1"/>
</dbReference>
<evidence type="ECO:0000256" key="3">
    <source>
        <dbReference type="ARBA" id="ARBA00004496"/>
    </source>
</evidence>
<evidence type="ECO:0000256" key="15">
    <source>
        <dbReference type="ARBA" id="ARBA00081467"/>
    </source>
</evidence>
<dbReference type="FunFam" id="1.20.120.230:FF:000001">
    <property type="entry name" value="Breast cancer anti-estrogen resistance 1"/>
    <property type="match status" value="1"/>
</dbReference>
<evidence type="ECO:0000256" key="1">
    <source>
        <dbReference type="ARBA" id="ARBA00004246"/>
    </source>
</evidence>
<evidence type="ECO:0000256" key="16">
    <source>
        <dbReference type="PROSITE-ProRule" id="PRU00192"/>
    </source>
</evidence>
<evidence type="ECO:0000313" key="19">
    <source>
        <dbReference type="EMBL" id="KAG9479251.1"/>
    </source>
</evidence>
<dbReference type="GO" id="GO:0030424">
    <property type="term" value="C:axon"/>
    <property type="evidence" value="ECO:0007669"/>
    <property type="project" value="UniProtKB-SubCell"/>
</dbReference>
<evidence type="ECO:0000256" key="9">
    <source>
        <dbReference type="ARBA" id="ARBA00022949"/>
    </source>
</evidence>
<evidence type="ECO:0000259" key="18">
    <source>
        <dbReference type="PROSITE" id="PS50002"/>
    </source>
</evidence>
<dbReference type="FunFam" id="1.20.120.830:FF:000001">
    <property type="entry name" value="BCAR1 scaffold protein, Cas family member"/>
    <property type="match status" value="1"/>
</dbReference>
<dbReference type="Pfam" id="PF08824">
    <property type="entry name" value="Serine_rich"/>
    <property type="match status" value="1"/>
</dbReference>
<evidence type="ECO:0000256" key="6">
    <source>
        <dbReference type="ARBA" id="ARBA00022490"/>
    </source>
</evidence>
<dbReference type="InterPro" id="IPR014928">
    <property type="entry name" value="Serine_rich_dom"/>
</dbReference>
<comment type="similarity">
    <text evidence="4">Belongs to the CAS family.</text>
</comment>
<evidence type="ECO:0000256" key="11">
    <source>
        <dbReference type="ARBA" id="ARBA00023036"/>
    </source>
</evidence>
<evidence type="ECO:0000256" key="4">
    <source>
        <dbReference type="ARBA" id="ARBA00007848"/>
    </source>
</evidence>
<keyword evidence="10" id="KW-0007">Acetylation</keyword>
<dbReference type="GO" id="GO:0007155">
    <property type="term" value="P:cell adhesion"/>
    <property type="evidence" value="ECO:0007669"/>
    <property type="project" value="UniProtKB-KW"/>
</dbReference>
<keyword evidence="12" id="KW-0966">Cell projection</keyword>
<dbReference type="Gene3D" id="1.20.120.230">
    <property type="entry name" value="Alpha-catenin/vinculin-like"/>
    <property type="match status" value="1"/>
</dbReference>
<evidence type="ECO:0000256" key="7">
    <source>
        <dbReference type="ARBA" id="ARBA00022553"/>
    </source>
</evidence>
<dbReference type="Gene3D" id="1.20.120.830">
    <property type="entry name" value="Serine-rich domain"/>
    <property type="match status" value="1"/>
</dbReference>
<dbReference type="Gene3D" id="2.30.30.40">
    <property type="entry name" value="SH3 Domains"/>
    <property type="match status" value="1"/>
</dbReference>
<evidence type="ECO:0000256" key="17">
    <source>
        <dbReference type="SAM" id="MobiDB-lite"/>
    </source>
</evidence>
<evidence type="ECO:0000256" key="2">
    <source>
        <dbReference type="ARBA" id="ARBA00004489"/>
    </source>
</evidence>
<dbReference type="GO" id="GO:0017124">
    <property type="term" value="F:SH3 domain binding"/>
    <property type="evidence" value="ECO:0007669"/>
    <property type="project" value="UniProtKB-KW"/>
</dbReference>
<accession>A0A8J6F2B0</accession>
<dbReference type="SUPFAM" id="SSF50044">
    <property type="entry name" value="SH3-domain"/>
    <property type="match status" value="1"/>
</dbReference>
<dbReference type="AlphaFoldDB" id="A0A8J6F2B0"/>
<dbReference type="GO" id="GO:0005886">
    <property type="term" value="C:plasma membrane"/>
    <property type="evidence" value="ECO:0007669"/>
    <property type="project" value="TreeGrafter"/>
</dbReference>
<keyword evidence="8" id="KW-0130">Cell adhesion</keyword>
<evidence type="ECO:0000256" key="5">
    <source>
        <dbReference type="ARBA" id="ARBA00022443"/>
    </source>
</evidence>
<dbReference type="InterPro" id="IPR021901">
    <property type="entry name" value="CAS_C"/>
</dbReference>
<evidence type="ECO:0000313" key="20">
    <source>
        <dbReference type="Proteomes" id="UP000770717"/>
    </source>
</evidence>
<dbReference type="PROSITE" id="PS50002">
    <property type="entry name" value="SH3"/>
    <property type="match status" value="1"/>
</dbReference>
<evidence type="ECO:0000256" key="14">
    <source>
        <dbReference type="ARBA" id="ARBA00079691"/>
    </source>
</evidence>
<dbReference type="InterPro" id="IPR036028">
    <property type="entry name" value="SH3-like_dom_sf"/>
</dbReference>